<organism evidence="5 6">
    <name type="scientific">Eumeta variegata</name>
    <name type="common">Bagworm moth</name>
    <name type="synonym">Eumeta japonica</name>
    <dbReference type="NCBI Taxonomy" id="151549"/>
    <lineage>
        <taxon>Eukaryota</taxon>
        <taxon>Metazoa</taxon>
        <taxon>Ecdysozoa</taxon>
        <taxon>Arthropoda</taxon>
        <taxon>Hexapoda</taxon>
        <taxon>Insecta</taxon>
        <taxon>Pterygota</taxon>
        <taxon>Neoptera</taxon>
        <taxon>Endopterygota</taxon>
        <taxon>Lepidoptera</taxon>
        <taxon>Glossata</taxon>
        <taxon>Ditrysia</taxon>
        <taxon>Tineoidea</taxon>
        <taxon>Psychidae</taxon>
        <taxon>Oiketicinae</taxon>
        <taxon>Eumeta</taxon>
    </lineage>
</organism>
<dbReference type="InterPro" id="IPR000719">
    <property type="entry name" value="Prot_kinase_dom"/>
</dbReference>
<keyword evidence="5" id="KW-0675">Receptor</keyword>
<dbReference type="GO" id="GO:0004672">
    <property type="term" value="F:protein kinase activity"/>
    <property type="evidence" value="ECO:0007669"/>
    <property type="project" value="InterPro"/>
</dbReference>
<dbReference type="PROSITE" id="PS50011">
    <property type="entry name" value="PROTEIN_KINASE_DOM"/>
    <property type="match status" value="1"/>
</dbReference>
<evidence type="ECO:0000256" key="3">
    <source>
        <dbReference type="SAM" id="Phobius"/>
    </source>
</evidence>
<protein>
    <submittedName>
        <fullName evidence="5">Tyrosine-protein kinase receptor torso</fullName>
    </submittedName>
</protein>
<feature type="binding site" evidence="1">
    <location>
        <position position="449"/>
    </location>
    <ligand>
        <name>ATP</name>
        <dbReference type="ChEBI" id="CHEBI:30616"/>
    </ligand>
</feature>
<dbReference type="InterPro" id="IPR003961">
    <property type="entry name" value="FN3_dom"/>
</dbReference>
<dbReference type="AlphaFoldDB" id="A0A4C1ULE3"/>
<dbReference type="InterPro" id="IPR054166">
    <property type="entry name" value="Tor_FN3_3nd"/>
</dbReference>
<dbReference type="EMBL" id="BGZK01000191">
    <property type="protein sequence ID" value="GBP27271.1"/>
    <property type="molecule type" value="Genomic_DNA"/>
</dbReference>
<feature type="transmembrane region" description="Helical" evidence="3">
    <location>
        <begin position="349"/>
        <end position="371"/>
    </location>
</feature>
<dbReference type="Pfam" id="PF23006">
    <property type="entry name" value="Tor_FN3_1st"/>
    <property type="match status" value="1"/>
</dbReference>
<sequence length="496" mass="55644">MTQNRNAVEKIEESDGVVPAHCVVCRKFRAAEFQKSENLPELGPRAKPTCIEEALIVLSVEPNSKHVTVVVLQLSNDTDYYYSVLRPNETYARLSPDAKGVAEYRIWTAFIDPQGRPSEWRMIQQMGNFGSEDAAAATAGSYGLRRVGDFVYENKSMSAMFQWNATHECNIKLASRCEKPANRIGLLPIIVNRENSTVLVKNLTPDSKCTLTLFGKNNRNQTFTYSVPDPRDFLDKSGRPIYPDSDEFVPDQPQILAVTTTPSDDGKAVDVTITWAPPKHRPTAYNVTLHKARPMTIVLPRNASQATFRNVAKSDFLVSVRAMTAAGDGVAVRVVRFYPHRHAVSPWRVWAYASAGVVCAALVVSAVIAALRPLRRRKGFALSPLYFRDMEKKLHKGDNFDNSTTQPIIEDEWEVHPERLLLQEVLGEGAFGIVRKAKLIPSNKLVAVKMLKVTGIEKRERAQNLNAERDRYRNREQDRHHSMSMRTAPQAGASLK</sequence>
<evidence type="ECO:0000256" key="2">
    <source>
        <dbReference type="SAM" id="MobiDB-lite"/>
    </source>
</evidence>
<dbReference type="STRING" id="151549.A0A4C1ULE3"/>
<dbReference type="Pfam" id="PF23008">
    <property type="entry name" value="FN3_Tor_3rd"/>
    <property type="match status" value="1"/>
</dbReference>
<keyword evidence="3" id="KW-1133">Transmembrane helix</keyword>
<gene>
    <name evidence="5" type="primary">tor</name>
    <name evidence="5" type="ORF">EVAR_77285_1</name>
</gene>
<proteinExistence type="predicted"/>
<dbReference type="InterPro" id="IPR036116">
    <property type="entry name" value="FN3_sf"/>
</dbReference>
<dbReference type="CDD" id="cd00063">
    <property type="entry name" value="FN3"/>
    <property type="match status" value="1"/>
</dbReference>
<accession>A0A4C1ULE3</accession>
<dbReference type="GO" id="GO:0005524">
    <property type="term" value="F:ATP binding"/>
    <property type="evidence" value="ECO:0007669"/>
    <property type="project" value="UniProtKB-UniRule"/>
</dbReference>
<keyword evidence="1" id="KW-0547">Nucleotide-binding</keyword>
<dbReference type="SUPFAM" id="SSF56112">
    <property type="entry name" value="Protein kinase-like (PK-like)"/>
    <property type="match status" value="1"/>
</dbReference>
<comment type="caution">
    <text evidence="5">The sequence shown here is derived from an EMBL/GenBank/DDBJ whole genome shotgun (WGS) entry which is preliminary data.</text>
</comment>
<evidence type="ECO:0000256" key="1">
    <source>
        <dbReference type="PROSITE-ProRule" id="PRU10141"/>
    </source>
</evidence>
<feature type="region of interest" description="Disordered" evidence="2">
    <location>
        <begin position="462"/>
        <end position="496"/>
    </location>
</feature>
<evidence type="ECO:0000313" key="6">
    <source>
        <dbReference type="Proteomes" id="UP000299102"/>
    </source>
</evidence>
<dbReference type="Gene3D" id="3.30.200.20">
    <property type="entry name" value="Phosphorylase Kinase, domain 1"/>
    <property type="match status" value="1"/>
</dbReference>
<feature type="compositionally biased region" description="Basic and acidic residues" evidence="2">
    <location>
        <begin position="462"/>
        <end position="481"/>
    </location>
</feature>
<dbReference type="InterPro" id="IPR054167">
    <property type="entry name" value="Tor_FN3_1st"/>
</dbReference>
<dbReference type="InterPro" id="IPR011009">
    <property type="entry name" value="Kinase-like_dom_sf"/>
</dbReference>
<keyword evidence="5" id="KW-0418">Kinase</keyword>
<keyword evidence="3" id="KW-0472">Membrane</keyword>
<keyword evidence="6" id="KW-1185">Reference proteome</keyword>
<keyword evidence="5" id="KW-0808">Transferase</keyword>
<dbReference type="OrthoDB" id="546826at2759"/>
<keyword evidence="1" id="KW-0067">ATP-binding</keyword>
<dbReference type="SUPFAM" id="SSF49265">
    <property type="entry name" value="Fibronectin type III"/>
    <property type="match status" value="1"/>
</dbReference>
<dbReference type="InterPro" id="IPR017441">
    <property type="entry name" value="Protein_kinase_ATP_BS"/>
</dbReference>
<evidence type="ECO:0000313" key="5">
    <source>
        <dbReference type="EMBL" id="GBP27271.1"/>
    </source>
</evidence>
<dbReference type="Proteomes" id="UP000299102">
    <property type="component" value="Unassembled WGS sequence"/>
</dbReference>
<name>A0A4C1ULE3_EUMVA</name>
<keyword evidence="3" id="KW-0812">Transmembrane</keyword>
<feature type="domain" description="Protein kinase" evidence="4">
    <location>
        <begin position="420"/>
        <end position="496"/>
    </location>
</feature>
<dbReference type="PROSITE" id="PS00107">
    <property type="entry name" value="PROTEIN_KINASE_ATP"/>
    <property type="match status" value="1"/>
</dbReference>
<reference evidence="5 6" key="1">
    <citation type="journal article" date="2019" name="Commun. Biol.">
        <title>The bagworm genome reveals a unique fibroin gene that provides high tensile strength.</title>
        <authorList>
            <person name="Kono N."/>
            <person name="Nakamura H."/>
            <person name="Ohtoshi R."/>
            <person name="Tomita M."/>
            <person name="Numata K."/>
            <person name="Arakawa K."/>
        </authorList>
    </citation>
    <scope>NUCLEOTIDE SEQUENCE [LARGE SCALE GENOMIC DNA]</scope>
</reference>
<evidence type="ECO:0000259" key="4">
    <source>
        <dbReference type="PROSITE" id="PS50011"/>
    </source>
</evidence>